<keyword evidence="1" id="KW-0812">Transmembrane</keyword>
<dbReference type="AlphaFoldDB" id="A0A5C6N145"/>
<feature type="domain" description="Neurotransmitter-gated ion-channel transmembrane" evidence="2">
    <location>
        <begin position="1"/>
        <end position="44"/>
    </location>
</feature>
<evidence type="ECO:0000256" key="1">
    <source>
        <dbReference type="SAM" id="Phobius"/>
    </source>
</evidence>
<dbReference type="InterPro" id="IPR006029">
    <property type="entry name" value="Neurotrans-gated_channel_TM"/>
</dbReference>
<protein>
    <submittedName>
        <fullName evidence="3">Acetylcholine receptor subunit delta</fullName>
    </submittedName>
</protein>
<dbReference type="Gene3D" id="1.20.58.390">
    <property type="entry name" value="Neurotransmitter-gated ion-channel transmembrane domain"/>
    <property type="match status" value="1"/>
</dbReference>
<reference evidence="3 4" key="1">
    <citation type="submission" date="2019-04" db="EMBL/GenBank/DDBJ databases">
        <title>Chromosome genome assembly for Takifugu flavidus.</title>
        <authorList>
            <person name="Xiao S."/>
        </authorList>
    </citation>
    <scope>NUCLEOTIDE SEQUENCE [LARGE SCALE GENOMIC DNA]</scope>
    <source>
        <strain evidence="3">HTHZ2018</strain>
        <tissue evidence="3">Muscle</tissue>
    </source>
</reference>
<name>A0A5C6N145_9TELE</name>
<sequence length="49" mass="5825">MFIMVVVTVVVLNCVVVLNLHFRTPSTHVMSEWTKQMNIRIYEHMTYNV</sequence>
<evidence type="ECO:0000313" key="4">
    <source>
        <dbReference type="Proteomes" id="UP000324091"/>
    </source>
</evidence>
<dbReference type="Pfam" id="PF02932">
    <property type="entry name" value="Neur_chan_memb"/>
    <property type="match status" value="1"/>
</dbReference>
<feature type="transmembrane region" description="Helical" evidence="1">
    <location>
        <begin position="6"/>
        <end position="22"/>
    </location>
</feature>
<organism evidence="3 4">
    <name type="scientific">Takifugu flavidus</name>
    <name type="common">sansaifugu</name>
    <dbReference type="NCBI Taxonomy" id="433684"/>
    <lineage>
        <taxon>Eukaryota</taxon>
        <taxon>Metazoa</taxon>
        <taxon>Chordata</taxon>
        <taxon>Craniata</taxon>
        <taxon>Vertebrata</taxon>
        <taxon>Euteleostomi</taxon>
        <taxon>Actinopterygii</taxon>
        <taxon>Neopterygii</taxon>
        <taxon>Teleostei</taxon>
        <taxon>Neoteleostei</taxon>
        <taxon>Acanthomorphata</taxon>
        <taxon>Eupercaria</taxon>
        <taxon>Tetraodontiformes</taxon>
        <taxon>Tetradontoidea</taxon>
        <taxon>Tetraodontidae</taxon>
        <taxon>Takifugu</taxon>
    </lineage>
</organism>
<evidence type="ECO:0000259" key="2">
    <source>
        <dbReference type="Pfam" id="PF02932"/>
    </source>
</evidence>
<keyword evidence="1" id="KW-0472">Membrane</keyword>
<proteinExistence type="predicted"/>
<dbReference type="SUPFAM" id="SSF90112">
    <property type="entry name" value="Neurotransmitter-gated ion-channel transmembrane pore"/>
    <property type="match status" value="1"/>
</dbReference>
<keyword evidence="3" id="KW-0675">Receptor</keyword>
<keyword evidence="1" id="KW-1133">Transmembrane helix</keyword>
<evidence type="ECO:0000313" key="3">
    <source>
        <dbReference type="EMBL" id="TWW61294.1"/>
    </source>
</evidence>
<comment type="caution">
    <text evidence="3">The sequence shown here is derived from an EMBL/GenBank/DDBJ whole genome shotgun (WGS) entry which is preliminary data.</text>
</comment>
<gene>
    <name evidence="3" type="ORF">D4764_05G0013840</name>
</gene>
<dbReference type="EMBL" id="RHFK02000018">
    <property type="protein sequence ID" value="TWW61294.1"/>
    <property type="molecule type" value="Genomic_DNA"/>
</dbReference>
<keyword evidence="4" id="KW-1185">Reference proteome</keyword>
<dbReference type="InterPro" id="IPR036719">
    <property type="entry name" value="Neuro-gated_channel_TM_sf"/>
</dbReference>
<dbReference type="Proteomes" id="UP000324091">
    <property type="component" value="Chromosome 5"/>
</dbReference>
<dbReference type="InterPro" id="IPR038050">
    <property type="entry name" value="Neuro_actylchol_rec"/>
</dbReference>
<accession>A0A5C6N145</accession>
<dbReference type="GO" id="GO:0006811">
    <property type="term" value="P:monoatomic ion transport"/>
    <property type="evidence" value="ECO:0007669"/>
    <property type="project" value="InterPro"/>
</dbReference>
<dbReference type="GO" id="GO:0016020">
    <property type="term" value="C:membrane"/>
    <property type="evidence" value="ECO:0007669"/>
    <property type="project" value="InterPro"/>
</dbReference>